<dbReference type="EMBL" id="JAMOIL010000001">
    <property type="protein sequence ID" value="MCM0618999.1"/>
    <property type="molecule type" value="Genomic_DNA"/>
</dbReference>
<gene>
    <name evidence="2" type="ORF">M8330_01665</name>
</gene>
<dbReference type="GO" id="GO:0016747">
    <property type="term" value="F:acyltransferase activity, transferring groups other than amino-acyl groups"/>
    <property type="evidence" value="ECO:0007669"/>
    <property type="project" value="InterPro"/>
</dbReference>
<dbReference type="InterPro" id="IPR000182">
    <property type="entry name" value="GNAT_dom"/>
</dbReference>
<reference evidence="2" key="1">
    <citation type="submission" date="2022-05" db="EMBL/GenBank/DDBJ databases">
        <authorList>
            <person name="Tuo L."/>
        </authorList>
    </citation>
    <scope>NUCLEOTIDE SEQUENCE</scope>
    <source>
        <strain evidence="2">BSK12Z-4</strain>
    </source>
</reference>
<dbReference type="Gene3D" id="3.40.630.30">
    <property type="match status" value="1"/>
</dbReference>
<evidence type="ECO:0000313" key="2">
    <source>
        <dbReference type="EMBL" id="MCM0618999.1"/>
    </source>
</evidence>
<evidence type="ECO:0000313" key="3">
    <source>
        <dbReference type="Proteomes" id="UP001139485"/>
    </source>
</evidence>
<protein>
    <recommendedName>
        <fullName evidence="1">N-acetyltransferase domain-containing protein</fullName>
    </recommendedName>
</protein>
<feature type="domain" description="N-acetyltransferase" evidence="1">
    <location>
        <begin position="4"/>
        <end position="172"/>
    </location>
</feature>
<organism evidence="2 3">
    <name type="scientific">Nocardioides bruguierae</name>
    <dbReference type="NCBI Taxonomy" id="2945102"/>
    <lineage>
        <taxon>Bacteria</taxon>
        <taxon>Bacillati</taxon>
        <taxon>Actinomycetota</taxon>
        <taxon>Actinomycetes</taxon>
        <taxon>Propionibacteriales</taxon>
        <taxon>Nocardioidaceae</taxon>
        <taxon>Nocardioides</taxon>
    </lineage>
</organism>
<evidence type="ECO:0000259" key="1">
    <source>
        <dbReference type="PROSITE" id="PS51186"/>
    </source>
</evidence>
<accession>A0A9X2IE55</accession>
<dbReference type="SUPFAM" id="SSF55729">
    <property type="entry name" value="Acyl-CoA N-acyltransferases (Nat)"/>
    <property type="match status" value="1"/>
</dbReference>
<sequence>MSDLVLRDWAGLDAPHRDRVRQIYEDAFPPELRAPFEDLLVDRLLVAVPVPEGADHGADPVGLALVRDLGSTDWTFLRYLAIGPRGGGHGSRLVAALAALLAAEGRRVLVWDVEDPDEPGIGPEAVEEHRRRIVFYERAGGVLLPVREYAPPHGDELDGHAPSLRLMALPLTDAGLPAVRDLLVGVMTLRYELGVDHPAVLAPLATLEE</sequence>
<proteinExistence type="predicted"/>
<dbReference type="PROSITE" id="PS51186">
    <property type="entry name" value="GNAT"/>
    <property type="match status" value="1"/>
</dbReference>
<dbReference type="RefSeq" id="WP_250825909.1">
    <property type="nucleotide sequence ID" value="NZ_JAMOIL010000001.1"/>
</dbReference>
<name>A0A9X2IE55_9ACTN</name>
<dbReference type="AlphaFoldDB" id="A0A9X2IE55"/>
<dbReference type="Proteomes" id="UP001139485">
    <property type="component" value="Unassembled WGS sequence"/>
</dbReference>
<comment type="caution">
    <text evidence="2">The sequence shown here is derived from an EMBL/GenBank/DDBJ whole genome shotgun (WGS) entry which is preliminary data.</text>
</comment>
<dbReference type="InterPro" id="IPR016181">
    <property type="entry name" value="Acyl_CoA_acyltransferase"/>
</dbReference>
<keyword evidence="3" id="KW-1185">Reference proteome</keyword>